<accession>B4E783</accession>
<dbReference type="RefSeq" id="WP_012492781.1">
    <property type="nucleotide sequence ID" value="NC_011000.1"/>
</dbReference>
<keyword evidence="2" id="KW-1185">Reference proteome</keyword>
<dbReference type="Proteomes" id="UP000001035">
    <property type="component" value="Chromosome 1"/>
</dbReference>
<dbReference type="HOGENOM" id="CLU_1472551_0_0_4"/>
<dbReference type="eggNOG" id="ENOG5033MWR">
    <property type="taxonomic scope" value="Bacteria"/>
</dbReference>
<protein>
    <submittedName>
        <fullName evidence="1">Uncharacterized protein</fullName>
    </submittedName>
</protein>
<reference evidence="1 2" key="1">
    <citation type="journal article" date="2009" name="J. Bacteriol.">
        <title>The genome of Burkholderia cenocepacia J2315, an epidemic pathogen of cystic fibrosis patients.</title>
        <authorList>
            <person name="Holden M.T."/>
            <person name="Seth-Smith H.M."/>
            <person name="Crossman L.C."/>
            <person name="Sebaihia M."/>
            <person name="Bentley S.D."/>
            <person name="Cerdeno-Tarraga A.M."/>
            <person name="Thomson N.R."/>
            <person name="Bason N."/>
            <person name="Quail M.A."/>
            <person name="Sharp S."/>
            <person name="Cherevach I."/>
            <person name="Churcher C."/>
            <person name="Goodhead I."/>
            <person name="Hauser H."/>
            <person name="Holroyd N."/>
            <person name="Mungall K."/>
            <person name="Scott P."/>
            <person name="Walker D."/>
            <person name="White B."/>
            <person name="Rose H."/>
            <person name="Iversen P."/>
            <person name="Mil-Homens D."/>
            <person name="Rocha E.P."/>
            <person name="Fialho A.M."/>
            <person name="Baldwin A."/>
            <person name="Dowson C."/>
            <person name="Barrell B.G."/>
            <person name="Govan J.R."/>
            <person name="Vandamme P."/>
            <person name="Hart C.A."/>
            <person name="Mahenthiralingam E."/>
            <person name="Parkhill J."/>
        </authorList>
    </citation>
    <scope>NUCLEOTIDE SEQUENCE [LARGE SCALE GENOMIC DNA]</scope>
    <source>
        <strain evidence="2">ATCC BAA-245 / DSM 16553 / LMG 16656 / NCTC 13227 / J2315 / CF5610</strain>
    </source>
</reference>
<gene>
    <name evidence="1" type="ORF">BCAL2517</name>
</gene>
<evidence type="ECO:0000313" key="1">
    <source>
        <dbReference type="EMBL" id="CAR52821.1"/>
    </source>
</evidence>
<evidence type="ECO:0000313" key="2">
    <source>
        <dbReference type="Proteomes" id="UP000001035"/>
    </source>
</evidence>
<proteinExistence type="predicted"/>
<sequence>MSLSHLIQKHKKDVEQQSVDWSARLERWKSELNGLYALINRALLDAGLDSDDVSYEPKTIREDFIGSYSVERMTVHLGAATVMFDPIATLIIGGFGRVDVTSLTNRVRLIAIDASEKDNEDIPVSSRKWQWVITDPNRPLHFEGFSKEKNRISVRHGIKITWRPVKRSKIRRTGIGRSPTVFN</sequence>
<dbReference type="KEGG" id="bcj:BCAL2517"/>
<organism evidence="1 2">
    <name type="scientific">Burkholderia cenocepacia (strain ATCC BAA-245 / DSM 16553 / LMG 16656 / NCTC 13227 / J2315 / CF5610)</name>
    <name type="common">Burkholderia cepacia (strain J2315)</name>
    <dbReference type="NCBI Taxonomy" id="216591"/>
    <lineage>
        <taxon>Bacteria</taxon>
        <taxon>Pseudomonadati</taxon>
        <taxon>Pseudomonadota</taxon>
        <taxon>Betaproteobacteria</taxon>
        <taxon>Burkholderiales</taxon>
        <taxon>Burkholderiaceae</taxon>
        <taxon>Burkholderia</taxon>
        <taxon>Burkholderia cepacia complex</taxon>
    </lineage>
</organism>
<dbReference type="GeneID" id="93171267"/>
<name>B4E783_BURCJ</name>
<dbReference type="AlphaFoldDB" id="B4E783"/>
<dbReference type="EMBL" id="AM747720">
    <property type="protein sequence ID" value="CAR52821.1"/>
    <property type="molecule type" value="Genomic_DNA"/>
</dbReference>